<dbReference type="OMA" id="FWCRCRQ"/>
<dbReference type="GeneID" id="17253712"/>
<accession>A0A0D3I8H7</accession>
<evidence type="ECO:0000313" key="2">
    <source>
        <dbReference type="EnsemblProtists" id="EOD07562"/>
    </source>
</evidence>
<dbReference type="eggNOG" id="ENOG502QSU6">
    <property type="taxonomic scope" value="Eukaryota"/>
</dbReference>
<evidence type="ECO:0000313" key="3">
    <source>
        <dbReference type="Proteomes" id="UP000013827"/>
    </source>
</evidence>
<evidence type="ECO:0008006" key="4">
    <source>
        <dbReference type="Google" id="ProtNLM"/>
    </source>
</evidence>
<protein>
    <recommendedName>
        <fullName evidence="4">Plastid lipid-associated protein/fibrillin conserved domain-containing protein</fullName>
    </recommendedName>
</protein>
<dbReference type="STRING" id="2903.R1BE14"/>
<dbReference type="KEGG" id="ehx:EMIHUDRAFT_359311"/>
<feature type="chain" id="PRO_5044259783" description="Plastid lipid-associated protein/fibrillin conserved domain-containing protein" evidence="1">
    <location>
        <begin position="27"/>
        <end position="211"/>
    </location>
</feature>
<dbReference type="HOGENOM" id="CLU_096667_0_0_1"/>
<name>A0A0D3I8H7_EMIH1</name>
<dbReference type="RefSeq" id="XP_005759991.1">
    <property type="nucleotide sequence ID" value="XM_005759934.1"/>
</dbReference>
<feature type="signal peptide" evidence="1">
    <location>
        <begin position="1"/>
        <end position="26"/>
    </location>
</feature>
<keyword evidence="1" id="KW-0732">Signal</keyword>
<proteinExistence type="predicted"/>
<dbReference type="Proteomes" id="UP000013827">
    <property type="component" value="Unassembled WGS sequence"/>
</dbReference>
<dbReference type="EnsemblProtists" id="EOD07562">
    <property type="protein sequence ID" value="EOD07562"/>
    <property type="gene ID" value="EMIHUDRAFT_359311"/>
</dbReference>
<sequence>MAPAASTPAAAAAAVALLVRAAETRAEESHAVIEALVGLEKTMRAEAKADAKLSGATLDALDGAWRLCFTTGTVDTQKKIGKINYFPLKAVQTFDTTTEPMAITNGIYVGDVALVRFFGPFEFNEGTRKLTFDFDEISLLGLRIPLPKGGAAQIGAASGLGSKSNVARAKRELPAFFNWISANEDIATARGGGGGLALWRRDLEAQERMRE</sequence>
<dbReference type="PANTHER" id="PTHR35690">
    <property type="entry name" value="OS01G0363500 PROTEIN"/>
    <property type="match status" value="1"/>
</dbReference>
<dbReference type="PANTHER" id="PTHR35690:SF1">
    <property type="entry name" value="OS01G0363500 PROTEIN"/>
    <property type="match status" value="1"/>
</dbReference>
<evidence type="ECO:0000256" key="1">
    <source>
        <dbReference type="SAM" id="SignalP"/>
    </source>
</evidence>
<organism evidence="2 3">
    <name type="scientific">Emiliania huxleyi (strain CCMP1516)</name>
    <dbReference type="NCBI Taxonomy" id="280463"/>
    <lineage>
        <taxon>Eukaryota</taxon>
        <taxon>Haptista</taxon>
        <taxon>Haptophyta</taxon>
        <taxon>Prymnesiophyceae</taxon>
        <taxon>Isochrysidales</taxon>
        <taxon>Noelaerhabdaceae</taxon>
        <taxon>Emiliania</taxon>
    </lineage>
</organism>
<keyword evidence="3" id="KW-1185">Reference proteome</keyword>
<dbReference type="AlphaFoldDB" id="A0A0D3I8H7"/>
<dbReference type="PaxDb" id="2903-EOD07562"/>
<reference evidence="2" key="2">
    <citation type="submission" date="2024-10" db="UniProtKB">
        <authorList>
            <consortium name="EnsemblProtists"/>
        </authorList>
    </citation>
    <scope>IDENTIFICATION</scope>
</reference>
<reference evidence="3" key="1">
    <citation type="journal article" date="2013" name="Nature">
        <title>Pan genome of the phytoplankton Emiliania underpins its global distribution.</title>
        <authorList>
            <person name="Read B.A."/>
            <person name="Kegel J."/>
            <person name="Klute M.J."/>
            <person name="Kuo A."/>
            <person name="Lefebvre S.C."/>
            <person name="Maumus F."/>
            <person name="Mayer C."/>
            <person name="Miller J."/>
            <person name="Monier A."/>
            <person name="Salamov A."/>
            <person name="Young J."/>
            <person name="Aguilar M."/>
            <person name="Claverie J.M."/>
            <person name="Frickenhaus S."/>
            <person name="Gonzalez K."/>
            <person name="Herman E.K."/>
            <person name="Lin Y.C."/>
            <person name="Napier J."/>
            <person name="Ogata H."/>
            <person name="Sarno A.F."/>
            <person name="Shmutz J."/>
            <person name="Schroeder D."/>
            <person name="de Vargas C."/>
            <person name="Verret F."/>
            <person name="von Dassow P."/>
            <person name="Valentin K."/>
            <person name="Van de Peer Y."/>
            <person name="Wheeler G."/>
            <person name="Dacks J.B."/>
            <person name="Delwiche C.F."/>
            <person name="Dyhrman S.T."/>
            <person name="Glockner G."/>
            <person name="John U."/>
            <person name="Richards T."/>
            <person name="Worden A.Z."/>
            <person name="Zhang X."/>
            <person name="Grigoriev I.V."/>
            <person name="Allen A.E."/>
            <person name="Bidle K."/>
            <person name="Borodovsky M."/>
            <person name="Bowler C."/>
            <person name="Brownlee C."/>
            <person name="Cock J.M."/>
            <person name="Elias M."/>
            <person name="Gladyshev V.N."/>
            <person name="Groth M."/>
            <person name="Guda C."/>
            <person name="Hadaegh A."/>
            <person name="Iglesias-Rodriguez M.D."/>
            <person name="Jenkins J."/>
            <person name="Jones B.M."/>
            <person name="Lawson T."/>
            <person name="Leese F."/>
            <person name="Lindquist E."/>
            <person name="Lobanov A."/>
            <person name="Lomsadze A."/>
            <person name="Malik S.B."/>
            <person name="Marsh M.E."/>
            <person name="Mackinder L."/>
            <person name="Mock T."/>
            <person name="Mueller-Roeber B."/>
            <person name="Pagarete A."/>
            <person name="Parker M."/>
            <person name="Probert I."/>
            <person name="Quesneville H."/>
            <person name="Raines C."/>
            <person name="Rensing S.A."/>
            <person name="Riano-Pachon D.M."/>
            <person name="Richier S."/>
            <person name="Rokitta S."/>
            <person name="Shiraiwa Y."/>
            <person name="Soanes D.M."/>
            <person name="van der Giezen M."/>
            <person name="Wahlund T.M."/>
            <person name="Williams B."/>
            <person name="Wilson W."/>
            <person name="Wolfe G."/>
            <person name="Wurch L.L."/>
        </authorList>
    </citation>
    <scope>NUCLEOTIDE SEQUENCE</scope>
</reference>